<sequence length="77" mass="8511">MASRNTLEGLTFGRFGCYYTMTVTYFNEFIGYNTVYLTGMSVAQQVWKANPGAPESEARPISDPSDRTGSDDNLSPD</sequence>
<comment type="caution">
    <text evidence="2">The sequence shown here is derived from an EMBL/GenBank/DDBJ whole genome shotgun (WGS) entry which is preliminary data.</text>
</comment>
<name>A0AAI9TH31_PENTH</name>
<proteinExistence type="predicted"/>
<organism evidence="2 3">
    <name type="scientific">Penicillium thymicola</name>
    <dbReference type="NCBI Taxonomy" id="293382"/>
    <lineage>
        <taxon>Eukaryota</taxon>
        <taxon>Fungi</taxon>
        <taxon>Dikarya</taxon>
        <taxon>Ascomycota</taxon>
        <taxon>Pezizomycotina</taxon>
        <taxon>Eurotiomycetes</taxon>
        <taxon>Eurotiomycetidae</taxon>
        <taxon>Eurotiales</taxon>
        <taxon>Aspergillaceae</taxon>
        <taxon>Penicillium</taxon>
    </lineage>
</organism>
<accession>A0AAI9TH31</accession>
<reference evidence="2" key="2">
    <citation type="journal article" date="2016" name="Fungal Biol.">
        <title>Ochratoxin A production by Penicillium thymicola.</title>
        <authorList>
            <person name="Nguyen H.D.T."/>
            <person name="McMullin D.R."/>
            <person name="Ponomareva E."/>
            <person name="Riley R."/>
            <person name="Pomraning K.R."/>
            <person name="Baker S.E."/>
            <person name="Seifert K.A."/>
        </authorList>
    </citation>
    <scope>NUCLEOTIDE SEQUENCE</scope>
    <source>
        <strain evidence="2">DAOM 180753</strain>
    </source>
</reference>
<feature type="region of interest" description="Disordered" evidence="1">
    <location>
        <begin position="50"/>
        <end position="77"/>
    </location>
</feature>
<dbReference type="AlphaFoldDB" id="A0AAI9TH31"/>
<evidence type="ECO:0000256" key="1">
    <source>
        <dbReference type="SAM" id="MobiDB-lite"/>
    </source>
</evidence>
<feature type="compositionally biased region" description="Basic and acidic residues" evidence="1">
    <location>
        <begin position="56"/>
        <end position="70"/>
    </location>
</feature>
<gene>
    <name evidence="2" type="ORF">VN97_g6427</name>
</gene>
<reference evidence="2" key="1">
    <citation type="submission" date="2015-06" db="EMBL/GenBank/DDBJ databases">
        <authorList>
            <person name="Nguyen H."/>
        </authorList>
    </citation>
    <scope>NUCLEOTIDE SEQUENCE</scope>
    <source>
        <strain evidence="2">DAOM 180753</strain>
    </source>
</reference>
<evidence type="ECO:0000313" key="3">
    <source>
        <dbReference type="Proteomes" id="UP001227192"/>
    </source>
</evidence>
<protein>
    <submittedName>
        <fullName evidence="2">Uncharacterized protein</fullName>
    </submittedName>
</protein>
<evidence type="ECO:0000313" key="2">
    <source>
        <dbReference type="EMBL" id="KAJ9486906.1"/>
    </source>
</evidence>
<keyword evidence="3" id="KW-1185">Reference proteome</keyword>
<dbReference type="EMBL" id="LACB01000185">
    <property type="protein sequence ID" value="KAJ9486906.1"/>
    <property type="molecule type" value="Genomic_DNA"/>
</dbReference>
<dbReference type="Proteomes" id="UP001227192">
    <property type="component" value="Unassembled WGS sequence"/>
</dbReference>